<dbReference type="AlphaFoldDB" id="A0AAV4S7H3"/>
<keyword evidence="2" id="KW-1185">Reference proteome</keyword>
<proteinExistence type="predicted"/>
<dbReference type="Proteomes" id="UP001054945">
    <property type="component" value="Unassembled WGS sequence"/>
</dbReference>
<sequence length="108" mass="12185">MSSYRFCDSVVCASRPPLPVACIPPFSKFDSENRLNACSSQSPPLQFLWGPTFWPIPPQKPREKRQIPASLPLFDWPRGYDAIHLTAISIIWRCLTVITCRPTSGPLL</sequence>
<evidence type="ECO:0000313" key="1">
    <source>
        <dbReference type="EMBL" id="GIY30105.1"/>
    </source>
</evidence>
<reference evidence="1 2" key="1">
    <citation type="submission" date="2021-06" db="EMBL/GenBank/DDBJ databases">
        <title>Caerostris extrusa draft genome.</title>
        <authorList>
            <person name="Kono N."/>
            <person name="Arakawa K."/>
        </authorList>
    </citation>
    <scope>NUCLEOTIDE SEQUENCE [LARGE SCALE GENOMIC DNA]</scope>
</reference>
<dbReference type="EMBL" id="BPLR01009175">
    <property type="protein sequence ID" value="GIY30105.1"/>
    <property type="molecule type" value="Genomic_DNA"/>
</dbReference>
<gene>
    <name evidence="1" type="ORF">CEXT_325791</name>
</gene>
<protein>
    <submittedName>
        <fullName evidence="1">Uncharacterized protein</fullName>
    </submittedName>
</protein>
<organism evidence="1 2">
    <name type="scientific">Caerostris extrusa</name>
    <name type="common">Bark spider</name>
    <name type="synonym">Caerostris bankana</name>
    <dbReference type="NCBI Taxonomy" id="172846"/>
    <lineage>
        <taxon>Eukaryota</taxon>
        <taxon>Metazoa</taxon>
        <taxon>Ecdysozoa</taxon>
        <taxon>Arthropoda</taxon>
        <taxon>Chelicerata</taxon>
        <taxon>Arachnida</taxon>
        <taxon>Araneae</taxon>
        <taxon>Araneomorphae</taxon>
        <taxon>Entelegynae</taxon>
        <taxon>Araneoidea</taxon>
        <taxon>Araneidae</taxon>
        <taxon>Caerostris</taxon>
    </lineage>
</organism>
<comment type="caution">
    <text evidence="1">The sequence shown here is derived from an EMBL/GenBank/DDBJ whole genome shotgun (WGS) entry which is preliminary data.</text>
</comment>
<evidence type="ECO:0000313" key="2">
    <source>
        <dbReference type="Proteomes" id="UP001054945"/>
    </source>
</evidence>
<accession>A0AAV4S7H3</accession>
<name>A0AAV4S7H3_CAEEX</name>